<protein>
    <submittedName>
        <fullName evidence="6">Ankyrin repeat-containing protein</fullName>
    </submittedName>
</protein>
<evidence type="ECO:0000256" key="3">
    <source>
        <dbReference type="PROSITE-ProRule" id="PRU00023"/>
    </source>
</evidence>
<evidence type="ECO:0000259" key="4">
    <source>
        <dbReference type="PROSITE" id="PS51459"/>
    </source>
</evidence>
<organism evidence="6 8">
    <name type="scientific">Legionella gratiana</name>
    <dbReference type="NCBI Taxonomy" id="45066"/>
    <lineage>
        <taxon>Bacteria</taxon>
        <taxon>Pseudomonadati</taxon>
        <taxon>Pseudomonadota</taxon>
        <taxon>Gammaproteobacteria</taxon>
        <taxon>Legionellales</taxon>
        <taxon>Legionellaceae</taxon>
        <taxon>Legionella</taxon>
    </lineage>
</organism>
<keyword evidence="2 3" id="KW-0040">ANK repeat</keyword>
<accession>A0A378JEB1</accession>
<dbReference type="OrthoDB" id="5649256at2"/>
<dbReference type="EMBL" id="LNYE01000029">
    <property type="protein sequence ID" value="KTD06147.1"/>
    <property type="molecule type" value="Genomic_DNA"/>
</dbReference>
<keyword evidence="7" id="KW-1185">Reference proteome</keyword>
<dbReference type="NCBIfam" id="NF043028">
    <property type="entry name" value="T4SS_AnkX"/>
    <property type="match status" value="1"/>
</dbReference>
<proteinExistence type="predicted"/>
<dbReference type="InterPro" id="IPR050016">
    <property type="entry name" value="T4SS_AnkX"/>
</dbReference>
<dbReference type="PROSITE" id="PS50297">
    <property type="entry name" value="ANK_REP_REGION"/>
    <property type="match status" value="1"/>
</dbReference>
<evidence type="ECO:0000256" key="1">
    <source>
        <dbReference type="ARBA" id="ARBA00022737"/>
    </source>
</evidence>
<feature type="repeat" description="ANK" evidence="3">
    <location>
        <begin position="581"/>
        <end position="613"/>
    </location>
</feature>
<evidence type="ECO:0000256" key="2">
    <source>
        <dbReference type="ARBA" id="ARBA00023043"/>
    </source>
</evidence>
<dbReference type="SUPFAM" id="SSF48403">
    <property type="entry name" value="Ankyrin repeat"/>
    <property type="match status" value="2"/>
</dbReference>
<dbReference type="Proteomes" id="UP000254476">
    <property type="component" value="Unassembled WGS sequence"/>
</dbReference>
<dbReference type="SUPFAM" id="SSF140931">
    <property type="entry name" value="Fic-like"/>
    <property type="match status" value="1"/>
</dbReference>
<reference evidence="5 7" key="1">
    <citation type="submission" date="2015-11" db="EMBL/GenBank/DDBJ databases">
        <title>Genomic analysis of 38 Legionella species identifies large and diverse effector repertoires.</title>
        <authorList>
            <person name="Burstein D."/>
            <person name="Amaro F."/>
            <person name="Zusman T."/>
            <person name="Lifshitz Z."/>
            <person name="Cohen O."/>
            <person name="Gilbert J.A."/>
            <person name="Pupko T."/>
            <person name="Shuman H.A."/>
            <person name="Segal G."/>
        </authorList>
    </citation>
    <scope>NUCLEOTIDE SEQUENCE [LARGE SCALE GENOMIC DNA]</scope>
    <source>
        <strain evidence="5 7">Lyon 8420412</strain>
    </source>
</reference>
<dbReference type="InterPro" id="IPR054037">
    <property type="entry name" value="AnkX_ins"/>
</dbReference>
<dbReference type="InterPro" id="IPR002110">
    <property type="entry name" value="Ankyrin_rpt"/>
</dbReference>
<dbReference type="RefSeq" id="WP_058500015.1">
    <property type="nucleotide sequence ID" value="NZ_CAAAHW010000001.1"/>
</dbReference>
<dbReference type="PANTHER" id="PTHR24198">
    <property type="entry name" value="ANKYRIN REPEAT AND PROTEIN KINASE DOMAIN-CONTAINING PROTEIN"/>
    <property type="match status" value="1"/>
</dbReference>
<reference evidence="6 8" key="2">
    <citation type="submission" date="2018-06" db="EMBL/GenBank/DDBJ databases">
        <authorList>
            <consortium name="Pathogen Informatics"/>
            <person name="Doyle S."/>
        </authorList>
    </citation>
    <scope>NUCLEOTIDE SEQUENCE [LARGE SCALE GENOMIC DNA]</scope>
    <source>
        <strain evidence="6 8">NCTC12388</strain>
    </source>
</reference>
<dbReference type="STRING" id="45066.Lgra_2924"/>
<dbReference type="PANTHER" id="PTHR24198:SF165">
    <property type="entry name" value="ANKYRIN REPEAT-CONTAINING PROTEIN-RELATED"/>
    <property type="match status" value="1"/>
</dbReference>
<dbReference type="InterPro" id="IPR036770">
    <property type="entry name" value="Ankyrin_rpt-contain_sf"/>
</dbReference>
<dbReference type="PROSITE" id="PS50088">
    <property type="entry name" value="ANK_REPEAT"/>
    <property type="match status" value="3"/>
</dbReference>
<dbReference type="PROSITE" id="PS51459">
    <property type="entry name" value="FIDO"/>
    <property type="match status" value="1"/>
</dbReference>
<dbReference type="AlphaFoldDB" id="A0A378JEB1"/>
<evidence type="ECO:0000313" key="5">
    <source>
        <dbReference type="EMBL" id="KTD06147.1"/>
    </source>
</evidence>
<dbReference type="Gene3D" id="1.10.3290.10">
    <property type="entry name" value="Fido-like domain"/>
    <property type="match status" value="1"/>
</dbReference>
<dbReference type="PRINTS" id="PR01415">
    <property type="entry name" value="ANKYRIN"/>
</dbReference>
<evidence type="ECO:0000313" key="8">
    <source>
        <dbReference type="Proteomes" id="UP000254476"/>
    </source>
</evidence>
<dbReference type="Gene3D" id="1.25.40.20">
    <property type="entry name" value="Ankyrin repeat-containing domain"/>
    <property type="match status" value="3"/>
</dbReference>
<sequence>MAKLPGLFFLKSYPSEEVWRLFVDGRFWVKENGWQGYESREPGSLSAALESLCSTALEIEESDKDFELSVDLIKSIHKKCGRKVEELADKNPGEPRTTEPVSFGIPANRASIKGIEEFLQLFFLRKSKASFGPGQGGMFAPKFDKDYFEDLQQEQIPELAKSIYADMCNHGHSVTSHFYLAVRENVEFFLEAITQSYNNEIKQAKTVDEKLQVIAKHIRQYEVLHPFRDANGRTFVNNLLNILLMQQGLPPATFYEPNVFDLYSTNELAVIIKEAIFNTMQIIKNNETGISLYGYNSTKENGTKFKEMLDSPSFSMIQSLEFLPSQESLVVEQAESCTASLSNEYPLHRGAAYFSDPNDIKALVSMHQSKINQCIDQGAPPLYVGRTPIQLAILMHNSAMLEELLAQKADLSIQDLDGKTVLHYAAEFGNMKVMGKIMSALLTQENSMQILNMKDKQGKTAFHYAAEFGSYGIIDTLTDTDNIEINTLDNRGASAITLAYQNKHFTTVEKLLNPDVHISHELLQMIMNRNDIGTFQKIIAKNQQILKNPEAFFVAIHLGSRTIIKKFLDAGFDINAPLTERNETALMLAVQNGNEKITKYLLKHHANSNLTSNDNSSILHFVFYSNPAHWVNLIKIITDENPLLINREDGSNKTPIFSAIRDYNITKILMDRGASLDHKDKFENNILHHAMGRCELPIIQELVNTKRALLHERNSNGRNPLHEALNSYSSFSEEKFIELTMLSIKEKVNLKTADGNNATTLDCALSKNFCHLSVLLMKNGVHTNIVQPTKFLKKCESELILEQYEEFKQLLNKKLSKNPLVAMGQLNDLYMEIKKNTIRTPKNFMPEGFSLFKGKSSDSKAHKKVLSGLKELYDIKLKEALSRHPADNLKDLIHHQQLSKKIDKPASQLISGETHKIKWTM</sequence>
<dbReference type="GO" id="GO:0044605">
    <property type="term" value="F:phosphocholine transferase activity"/>
    <property type="evidence" value="ECO:0007669"/>
    <property type="project" value="InterPro"/>
</dbReference>
<dbReference type="InterPro" id="IPR036597">
    <property type="entry name" value="Fido-like_dom_sf"/>
</dbReference>
<gene>
    <name evidence="5" type="ORF">Lgra_2924</name>
    <name evidence="6" type="ORF">NCTC12388_00884</name>
</gene>
<dbReference type="Pfam" id="PF12796">
    <property type="entry name" value="Ank_2"/>
    <property type="match status" value="3"/>
</dbReference>
<feature type="repeat" description="ANK" evidence="3">
    <location>
        <begin position="384"/>
        <end position="416"/>
    </location>
</feature>
<feature type="repeat" description="ANK" evidence="3">
    <location>
        <begin position="417"/>
        <end position="453"/>
    </location>
</feature>
<feature type="domain" description="Fido" evidence="4">
    <location>
        <begin position="143"/>
        <end position="285"/>
    </location>
</feature>
<evidence type="ECO:0000313" key="7">
    <source>
        <dbReference type="Proteomes" id="UP000054691"/>
    </source>
</evidence>
<evidence type="ECO:0000313" key="6">
    <source>
        <dbReference type="EMBL" id="STX42960.1"/>
    </source>
</evidence>
<keyword evidence="1" id="KW-0677">Repeat</keyword>
<dbReference type="SMART" id="SM00248">
    <property type="entry name" value="ANK"/>
    <property type="match status" value="10"/>
</dbReference>
<dbReference type="Proteomes" id="UP000054691">
    <property type="component" value="Unassembled WGS sequence"/>
</dbReference>
<dbReference type="Pfam" id="PF22170">
    <property type="entry name" value="AnkX_ins"/>
    <property type="match status" value="1"/>
</dbReference>
<name>A0A378JEB1_9GAMM</name>
<dbReference type="InterPro" id="IPR003812">
    <property type="entry name" value="Fido"/>
</dbReference>
<dbReference type="EMBL" id="UGOB01000001">
    <property type="protein sequence ID" value="STX42960.1"/>
    <property type="molecule type" value="Genomic_DNA"/>
</dbReference>